<reference evidence="7 8" key="1">
    <citation type="submission" date="2020-08" db="EMBL/GenBank/DDBJ databases">
        <title>Genomic Encyclopedia of Type Strains, Phase IV (KMG-IV): sequencing the most valuable type-strain genomes for metagenomic binning, comparative biology and taxonomic classification.</title>
        <authorList>
            <person name="Goeker M."/>
        </authorList>
    </citation>
    <scope>NUCLEOTIDE SEQUENCE [LARGE SCALE GENOMIC DNA]</scope>
    <source>
        <strain evidence="7 8">DSM 45385</strain>
    </source>
</reference>
<gene>
    <name evidence="7" type="ORF">HNR40_007938</name>
</gene>
<accession>A0A7W8ACX0</accession>
<dbReference type="SMART" id="SM00345">
    <property type="entry name" value="HTH_GNTR"/>
    <property type="match status" value="1"/>
</dbReference>
<keyword evidence="8" id="KW-1185">Reference proteome</keyword>
<protein>
    <submittedName>
        <fullName evidence="7">DNA-binding transcriptional MocR family regulator</fullName>
    </submittedName>
</protein>
<dbReference type="InterPro" id="IPR051446">
    <property type="entry name" value="HTH_trans_reg/aminotransferase"/>
</dbReference>
<evidence type="ECO:0000256" key="4">
    <source>
        <dbReference type="ARBA" id="ARBA00023125"/>
    </source>
</evidence>
<dbReference type="InterPro" id="IPR000524">
    <property type="entry name" value="Tscrpt_reg_HTH_GntR"/>
</dbReference>
<dbReference type="PANTHER" id="PTHR46577">
    <property type="entry name" value="HTH-TYPE TRANSCRIPTIONAL REGULATORY PROTEIN GABR"/>
    <property type="match status" value="1"/>
</dbReference>
<keyword evidence="4 7" id="KW-0238">DNA-binding</keyword>
<proteinExistence type="inferred from homology"/>
<dbReference type="InterPro" id="IPR015422">
    <property type="entry name" value="PyrdxlP-dep_Trfase_small"/>
</dbReference>
<dbReference type="InterPro" id="IPR015421">
    <property type="entry name" value="PyrdxlP-dep_Trfase_major"/>
</dbReference>
<dbReference type="GO" id="GO:0003700">
    <property type="term" value="F:DNA-binding transcription factor activity"/>
    <property type="evidence" value="ECO:0007669"/>
    <property type="project" value="InterPro"/>
</dbReference>
<dbReference type="PROSITE" id="PS50949">
    <property type="entry name" value="HTH_GNTR"/>
    <property type="match status" value="1"/>
</dbReference>
<evidence type="ECO:0000256" key="5">
    <source>
        <dbReference type="ARBA" id="ARBA00023163"/>
    </source>
</evidence>
<evidence type="ECO:0000313" key="7">
    <source>
        <dbReference type="EMBL" id="MBB5082443.1"/>
    </source>
</evidence>
<dbReference type="GO" id="GO:0030170">
    <property type="term" value="F:pyridoxal phosphate binding"/>
    <property type="evidence" value="ECO:0007669"/>
    <property type="project" value="InterPro"/>
</dbReference>
<keyword evidence="5" id="KW-0804">Transcription</keyword>
<evidence type="ECO:0000313" key="8">
    <source>
        <dbReference type="Proteomes" id="UP000568380"/>
    </source>
</evidence>
<sequence length="473" mass="50562">MDGANLVDLLGRWATGRGPLYLLLTARLRALIDDGVLPPGHLLPPDRVLAKLLAVGRGTVVATYDLLQQEGRVVRRQGSGTRVAAAQLSAARVVDGVPANPLIQHMLHPPDGVQLLTCAAPDVPPPFMVEAYAEAAERLAARPHDLGYYPAGQPALREAIAAYYRARGLPTTADEIVVTNGAQQALSLLTGLLVQPGDTVLTETPTYPGALEVFRHAAAVVRGAEHGVAGALRARPALAYTVPTASNPSGAVMDVPTRRRLATLAAEHDVPLIDDEVCAELCFSGETPPPLASFTSGEQIITIASLSKVVWGGLRIGWIRAAAPLATRLARLRAIHDLAGEAVSQLAAVALLRRLPEIRRDRTAVLRERHDHLCAELREWLPSWSFEPAQGGQTIWVRLPHGDTDAFAQVALRHGVAIPPGRAFDPVGGQGSYTRLHFLFTPRELSRAVAGLSAAWHSYDGTHHPTTTHALIV</sequence>
<dbReference type="Gene3D" id="1.10.10.10">
    <property type="entry name" value="Winged helix-like DNA-binding domain superfamily/Winged helix DNA-binding domain"/>
    <property type="match status" value="1"/>
</dbReference>
<evidence type="ECO:0000259" key="6">
    <source>
        <dbReference type="PROSITE" id="PS50949"/>
    </source>
</evidence>
<dbReference type="Gene3D" id="3.40.640.10">
    <property type="entry name" value="Type I PLP-dependent aspartate aminotransferase-like (Major domain)"/>
    <property type="match status" value="1"/>
</dbReference>
<dbReference type="Proteomes" id="UP000568380">
    <property type="component" value="Unassembled WGS sequence"/>
</dbReference>
<dbReference type="InterPro" id="IPR015424">
    <property type="entry name" value="PyrdxlP-dep_Trfase"/>
</dbReference>
<name>A0A7W8ACX0_9ACTN</name>
<dbReference type="CDD" id="cd07377">
    <property type="entry name" value="WHTH_GntR"/>
    <property type="match status" value="1"/>
</dbReference>
<evidence type="ECO:0000256" key="1">
    <source>
        <dbReference type="ARBA" id="ARBA00005384"/>
    </source>
</evidence>
<dbReference type="InterPro" id="IPR004839">
    <property type="entry name" value="Aminotransferase_I/II_large"/>
</dbReference>
<organism evidence="7 8">
    <name type="scientific">Nonomuraea endophytica</name>
    <dbReference type="NCBI Taxonomy" id="714136"/>
    <lineage>
        <taxon>Bacteria</taxon>
        <taxon>Bacillati</taxon>
        <taxon>Actinomycetota</taxon>
        <taxon>Actinomycetes</taxon>
        <taxon>Streptosporangiales</taxon>
        <taxon>Streptosporangiaceae</taxon>
        <taxon>Nonomuraea</taxon>
    </lineage>
</organism>
<dbReference type="GO" id="GO:0003677">
    <property type="term" value="F:DNA binding"/>
    <property type="evidence" value="ECO:0007669"/>
    <property type="project" value="UniProtKB-KW"/>
</dbReference>
<dbReference type="SUPFAM" id="SSF53383">
    <property type="entry name" value="PLP-dependent transferases"/>
    <property type="match status" value="1"/>
</dbReference>
<dbReference type="Pfam" id="PF00392">
    <property type="entry name" value="GntR"/>
    <property type="match status" value="1"/>
</dbReference>
<dbReference type="InterPro" id="IPR036390">
    <property type="entry name" value="WH_DNA-bd_sf"/>
</dbReference>
<dbReference type="RefSeq" id="WP_184970670.1">
    <property type="nucleotide sequence ID" value="NZ_JACHIN010000013.1"/>
</dbReference>
<comment type="caution">
    <text evidence="7">The sequence shown here is derived from an EMBL/GenBank/DDBJ whole genome shotgun (WGS) entry which is preliminary data.</text>
</comment>
<dbReference type="InterPro" id="IPR036388">
    <property type="entry name" value="WH-like_DNA-bd_sf"/>
</dbReference>
<comment type="similarity">
    <text evidence="1">In the C-terminal section; belongs to the class-I pyridoxal-phosphate-dependent aminotransferase family.</text>
</comment>
<feature type="domain" description="HTH gntR-type" evidence="6">
    <location>
        <begin position="18"/>
        <end position="86"/>
    </location>
</feature>
<dbReference type="PANTHER" id="PTHR46577:SF1">
    <property type="entry name" value="HTH-TYPE TRANSCRIPTIONAL REGULATORY PROTEIN GABR"/>
    <property type="match status" value="1"/>
</dbReference>
<dbReference type="SUPFAM" id="SSF46785">
    <property type="entry name" value="Winged helix' DNA-binding domain"/>
    <property type="match status" value="1"/>
</dbReference>
<dbReference type="CDD" id="cd00609">
    <property type="entry name" value="AAT_like"/>
    <property type="match status" value="1"/>
</dbReference>
<dbReference type="EMBL" id="JACHIN010000013">
    <property type="protein sequence ID" value="MBB5082443.1"/>
    <property type="molecule type" value="Genomic_DNA"/>
</dbReference>
<dbReference type="AlphaFoldDB" id="A0A7W8ACX0"/>
<keyword evidence="2" id="KW-0663">Pyridoxal phosphate</keyword>
<evidence type="ECO:0000256" key="3">
    <source>
        <dbReference type="ARBA" id="ARBA00023015"/>
    </source>
</evidence>
<keyword evidence="3" id="KW-0805">Transcription regulation</keyword>
<dbReference type="Pfam" id="PF00155">
    <property type="entry name" value="Aminotran_1_2"/>
    <property type="match status" value="1"/>
</dbReference>
<evidence type="ECO:0000256" key="2">
    <source>
        <dbReference type="ARBA" id="ARBA00022898"/>
    </source>
</evidence>
<dbReference type="Gene3D" id="3.90.1150.10">
    <property type="entry name" value="Aspartate Aminotransferase, domain 1"/>
    <property type="match status" value="1"/>
</dbReference>